<dbReference type="GO" id="GO:0016787">
    <property type="term" value="F:hydrolase activity"/>
    <property type="evidence" value="ECO:0007669"/>
    <property type="project" value="UniProtKB-KW"/>
</dbReference>
<dbReference type="RefSeq" id="WP_285968444.1">
    <property type="nucleotide sequence ID" value="NZ_CP127294.1"/>
</dbReference>
<evidence type="ECO:0000256" key="3">
    <source>
        <dbReference type="ARBA" id="ARBA00022723"/>
    </source>
</evidence>
<comment type="similarity">
    <text evidence="2">Belongs to the metallo-beta-lactamase superfamily.</text>
</comment>
<name>A0A9Y2IC67_9PSEU</name>
<dbReference type="PANTHER" id="PTHR42978">
    <property type="entry name" value="QUORUM-QUENCHING LACTONASE YTNP-RELATED-RELATED"/>
    <property type="match status" value="1"/>
</dbReference>
<dbReference type="SUPFAM" id="SSF56281">
    <property type="entry name" value="Metallo-hydrolase/oxidoreductase"/>
    <property type="match status" value="1"/>
</dbReference>
<evidence type="ECO:0000256" key="4">
    <source>
        <dbReference type="ARBA" id="ARBA00022801"/>
    </source>
</evidence>
<keyword evidence="5" id="KW-0862">Zinc</keyword>
<evidence type="ECO:0000313" key="8">
    <source>
        <dbReference type="Proteomes" id="UP001236014"/>
    </source>
</evidence>
<feature type="domain" description="Metallo-beta-lactamase" evidence="6">
    <location>
        <begin position="22"/>
        <end position="204"/>
    </location>
</feature>
<dbReference type="InterPro" id="IPR001279">
    <property type="entry name" value="Metallo-B-lactamas"/>
</dbReference>
<organism evidence="7 8">
    <name type="scientific">Amycolatopsis carbonis</name>
    <dbReference type="NCBI Taxonomy" id="715471"/>
    <lineage>
        <taxon>Bacteria</taxon>
        <taxon>Bacillati</taxon>
        <taxon>Actinomycetota</taxon>
        <taxon>Actinomycetes</taxon>
        <taxon>Pseudonocardiales</taxon>
        <taxon>Pseudonocardiaceae</taxon>
        <taxon>Amycolatopsis</taxon>
    </lineage>
</organism>
<keyword evidence="8" id="KW-1185">Reference proteome</keyword>
<dbReference type="Pfam" id="PF00753">
    <property type="entry name" value="Lactamase_B"/>
    <property type="match status" value="1"/>
</dbReference>
<dbReference type="SMART" id="SM00849">
    <property type="entry name" value="Lactamase_B"/>
    <property type="match status" value="1"/>
</dbReference>
<keyword evidence="4" id="KW-0378">Hydrolase</keyword>
<dbReference type="PANTHER" id="PTHR42978:SF2">
    <property type="entry name" value="102 KBASES UNSTABLE REGION: FROM 1 TO 119443"/>
    <property type="match status" value="1"/>
</dbReference>
<dbReference type="AlphaFoldDB" id="A0A9Y2IC67"/>
<keyword evidence="3" id="KW-0479">Metal-binding</keyword>
<reference evidence="7 8" key="1">
    <citation type="submission" date="2023-06" db="EMBL/GenBank/DDBJ databases">
        <authorList>
            <person name="Oyuntsetseg B."/>
            <person name="Kim S.B."/>
        </authorList>
    </citation>
    <scope>NUCLEOTIDE SEQUENCE [LARGE SCALE GENOMIC DNA]</scope>
    <source>
        <strain evidence="7 8">2-15</strain>
    </source>
</reference>
<dbReference type="InterPro" id="IPR051013">
    <property type="entry name" value="MBL_superfamily_lactonases"/>
</dbReference>
<protein>
    <submittedName>
        <fullName evidence="7">MBL fold metallo-hydrolase</fullName>
    </submittedName>
</protein>
<dbReference type="InterPro" id="IPR036866">
    <property type="entry name" value="RibonucZ/Hydroxyglut_hydro"/>
</dbReference>
<evidence type="ECO:0000256" key="1">
    <source>
        <dbReference type="ARBA" id="ARBA00001947"/>
    </source>
</evidence>
<evidence type="ECO:0000256" key="2">
    <source>
        <dbReference type="ARBA" id="ARBA00007749"/>
    </source>
</evidence>
<proteinExistence type="inferred from homology"/>
<dbReference type="GO" id="GO:0046872">
    <property type="term" value="F:metal ion binding"/>
    <property type="evidence" value="ECO:0007669"/>
    <property type="project" value="UniProtKB-KW"/>
</dbReference>
<gene>
    <name evidence="7" type="ORF">QRX50_40925</name>
</gene>
<dbReference type="KEGG" id="acab:QRX50_40925"/>
<evidence type="ECO:0000256" key="5">
    <source>
        <dbReference type="ARBA" id="ARBA00022833"/>
    </source>
</evidence>
<comment type="cofactor">
    <cofactor evidence="1">
        <name>Zn(2+)</name>
        <dbReference type="ChEBI" id="CHEBI:29105"/>
    </cofactor>
</comment>
<evidence type="ECO:0000259" key="6">
    <source>
        <dbReference type="SMART" id="SM00849"/>
    </source>
</evidence>
<evidence type="ECO:0000313" key="7">
    <source>
        <dbReference type="EMBL" id="WIX77705.1"/>
    </source>
</evidence>
<dbReference type="Gene3D" id="3.60.15.10">
    <property type="entry name" value="Ribonuclease Z/Hydroxyacylglutathione hydrolase-like"/>
    <property type="match status" value="1"/>
</dbReference>
<accession>A0A9Y2IC67</accession>
<dbReference type="EMBL" id="CP127294">
    <property type="protein sequence ID" value="WIX77705.1"/>
    <property type="molecule type" value="Genomic_DNA"/>
</dbReference>
<dbReference type="Proteomes" id="UP001236014">
    <property type="component" value="Chromosome"/>
</dbReference>
<sequence>MNILPLTQGYPGKSTQHGGLGWSSVTLVRHGERLILADTGSFGMRSLLAQRLADHGVAPGEVTDILLTHAHYDHAANYLLFPSATVWVGAAELEWAAGREPGFDPLPELYAADLASNPRTRRVSEDGEIFPGVEAFAAAGHTPGSLVFRVDGSVLFSGDAAKNRAELLGGEVDMTLDRDASRASVRKILTLWREHPDTLLVPGHDVPMLWHDGPVYTDTRRAGIRSWFGEDLAATTEFDLTEGENHR</sequence>